<evidence type="ECO:0000313" key="3">
    <source>
        <dbReference type="Proteomes" id="UP001499978"/>
    </source>
</evidence>
<comment type="caution">
    <text evidence="2">The sequence shown here is derived from an EMBL/GenBank/DDBJ whole genome shotgun (WGS) entry which is preliminary data.</text>
</comment>
<gene>
    <name evidence="2" type="ORF">GCM10010201_21050</name>
</gene>
<protein>
    <submittedName>
        <fullName evidence="2">Uncharacterized protein</fullName>
    </submittedName>
</protein>
<evidence type="ECO:0000313" key="2">
    <source>
        <dbReference type="EMBL" id="GAA2522716.1"/>
    </source>
</evidence>
<evidence type="ECO:0000256" key="1">
    <source>
        <dbReference type="SAM" id="MobiDB-lite"/>
    </source>
</evidence>
<feature type="compositionally biased region" description="Basic and acidic residues" evidence="1">
    <location>
        <begin position="205"/>
        <end position="220"/>
    </location>
</feature>
<organism evidence="2 3">
    <name type="scientific">Pilimelia columellifera subsp. columellifera</name>
    <dbReference type="NCBI Taxonomy" id="706583"/>
    <lineage>
        <taxon>Bacteria</taxon>
        <taxon>Bacillati</taxon>
        <taxon>Actinomycetota</taxon>
        <taxon>Actinomycetes</taxon>
        <taxon>Micromonosporales</taxon>
        <taxon>Micromonosporaceae</taxon>
        <taxon>Pilimelia</taxon>
    </lineage>
</organism>
<dbReference type="EMBL" id="BAAARY010000008">
    <property type="protein sequence ID" value="GAA2522716.1"/>
    <property type="molecule type" value="Genomic_DNA"/>
</dbReference>
<reference evidence="3" key="1">
    <citation type="journal article" date="2019" name="Int. J. Syst. Evol. Microbiol.">
        <title>The Global Catalogue of Microorganisms (GCM) 10K type strain sequencing project: providing services to taxonomists for standard genome sequencing and annotation.</title>
        <authorList>
            <consortium name="The Broad Institute Genomics Platform"/>
            <consortium name="The Broad Institute Genome Sequencing Center for Infectious Disease"/>
            <person name="Wu L."/>
            <person name="Ma J."/>
        </authorList>
    </citation>
    <scope>NUCLEOTIDE SEQUENCE [LARGE SCALE GENOMIC DNA]</scope>
    <source>
        <strain evidence="3">JCM 3367</strain>
    </source>
</reference>
<dbReference type="Proteomes" id="UP001499978">
    <property type="component" value="Unassembled WGS sequence"/>
</dbReference>
<proteinExistence type="predicted"/>
<name>A0ABP6AU81_9ACTN</name>
<feature type="region of interest" description="Disordered" evidence="1">
    <location>
        <begin position="196"/>
        <end position="221"/>
    </location>
</feature>
<sequence length="359" mass="39591">MGMNKRREHYRADRAAGAQAGVAWRRATHRATVPVWAAGLESADGRWSGQVDGWQVTVTASVEECPDVSWLGEFTDDPHGAVPNPAYQCGRFRYFRPERTPSRAALWNAGVPRRDLTRVLHEQAADDARLALDDQFLIRVQVSRDGGPSGDAVLGGAFLEWSNDPLWLVDEHNLLAEAMRDAHGAQARLTRLYGYPPARPAPRRATNDDEARPCHRDGTPDSRYTVTPEWCGHRDRVDGLAVGQAWVARWCGTWLTAADTPAAGWAACRGHQNQRRKSRPVGSGRFVGYFGYAYRTADGWTGATLANCPTVEFVNASSLTAARQLARRMVGVAVGDVIHTGRQVRTVTELLVSVYEVHP</sequence>
<keyword evidence="3" id="KW-1185">Reference proteome</keyword>
<accession>A0ABP6AU81</accession>